<evidence type="ECO:0000256" key="7">
    <source>
        <dbReference type="SAM" id="Phobius"/>
    </source>
</evidence>
<dbReference type="Proteomes" id="UP000318946">
    <property type="component" value="Chromosome"/>
</dbReference>
<feature type="transmembrane region" description="Helical" evidence="7">
    <location>
        <begin position="290"/>
        <end position="309"/>
    </location>
</feature>
<dbReference type="GeneID" id="78340984"/>
<evidence type="ECO:0000256" key="4">
    <source>
        <dbReference type="ARBA" id="ARBA00022692"/>
    </source>
</evidence>
<keyword evidence="9" id="KW-1185">Reference proteome</keyword>
<dbReference type="PANTHER" id="PTHR30106:SF1">
    <property type="entry name" value="UPF0324 MEMBRANE PROTEIN FN0533"/>
    <property type="match status" value="1"/>
</dbReference>
<protein>
    <submittedName>
        <fullName evidence="8">Uncharacterized protein</fullName>
    </submittedName>
</protein>
<dbReference type="RefSeq" id="WP_141411945.1">
    <property type="nucleotide sequence ID" value="NZ_AP019735.1"/>
</dbReference>
<dbReference type="OrthoDB" id="9766798at2"/>
<keyword evidence="5 7" id="KW-1133">Transmembrane helix</keyword>
<reference evidence="9" key="1">
    <citation type="submission" date="2019-06" db="EMBL/GenBank/DDBJ databases">
        <title>Alistipes onderdonkii subsp. vulgaris subsp. nov., Alistipes dispar sp. nov. and Alistipes communis sp. nov., isolated from human faeces, and creation of Alistipes onderdonkii subsp. onderdonkii subsp. nov.</title>
        <authorList>
            <person name="Sakamoto M."/>
            <person name="Ikeyama N."/>
            <person name="Ogata Y."/>
            <person name="Suda W."/>
            <person name="Iino T."/>
            <person name="Hattori M."/>
            <person name="Ohkuma M."/>
        </authorList>
    </citation>
    <scope>NUCLEOTIDE SEQUENCE [LARGE SCALE GENOMIC DNA]</scope>
    <source>
        <strain evidence="9">5CBH24</strain>
    </source>
</reference>
<feature type="transmembrane region" description="Helical" evidence="7">
    <location>
        <begin position="158"/>
        <end position="177"/>
    </location>
</feature>
<evidence type="ECO:0000256" key="3">
    <source>
        <dbReference type="ARBA" id="ARBA00022475"/>
    </source>
</evidence>
<evidence type="ECO:0000256" key="5">
    <source>
        <dbReference type="ARBA" id="ARBA00022989"/>
    </source>
</evidence>
<organism evidence="8 9">
    <name type="scientific">Alistipes communis</name>
    <dbReference type="NCBI Taxonomy" id="2585118"/>
    <lineage>
        <taxon>Bacteria</taxon>
        <taxon>Pseudomonadati</taxon>
        <taxon>Bacteroidota</taxon>
        <taxon>Bacteroidia</taxon>
        <taxon>Bacteroidales</taxon>
        <taxon>Rikenellaceae</taxon>
        <taxon>Alistipes</taxon>
    </lineage>
</organism>
<comment type="subcellular location">
    <subcellularLocation>
        <location evidence="1">Cell membrane</location>
        <topology evidence="1">Multi-pass membrane protein</topology>
    </subcellularLocation>
</comment>
<sequence length="423" mass="45385">MKNLLAQLKTEDWVIVLAGVAILALALLFPAGMPAMPKTLAGGDAWLEAGCMFAFLFVLTCLCMAVLGRPVKGIFGSLLAIFAVALAAQAVASVPLFKDLGLESVFFSVIFGLAVSNFFRVPAWLKPAIQSEFYIKIGIVCLGATILFGEILHSGVYALAQAFIVVFLVWYFAFWVSRRMKVDDEMATMLSSSVSICGVSAAIATCGVIKGDSKKLSYIISLVLVCAVPMMYVMPWLAKLVLPALLGDPKVVEEVAGAWMGGTIDTTGAVVASGALLGETAEQTAVIVKSSQNVLLGLAAFVISLYWSYRGREGQEKPSAGVIWDRFPKFVVGFVAVSLLFSLFFDGGAGTPDAVVRGTAKNFSNTLFSIAFVCIGLETRFSEIFSKENRNALWAFLSAQTFNIVVTFIVAFLLFGVLKPMWA</sequence>
<dbReference type="EMBL" id="AP019735">
    <property type="protein sequence ID" value="BBL02948.1"/>
    <property type="molecule type" value="Genomic_DNA"/>
</dbReference>
<name>A0A4Y1WSB9_9BACT</name>
<feature type="transmembrane region" description="Helical" evidence="7">
    <location>
        <begin position="216"/>
        <end position="237"/>
    </location>
</feature>
<feature type="transmembrane region" description="Helical" evidence="7">
    <location>
        <begin position="12"/>
        <end position="33"/>
    </location>
</feature>
<dbReference type="Pfam" id="PF03601">
    <property type="entry name" value="Cons_hypoth698"/>
    <property type="match status" value="1"/>
</dbReference>
<dbReference type="PANTHER" id="PTHR30106">
    <property type="entry name" value="INNER MEMBRANE PROTEIN YEIH-RELATED"/>
    <property type="match status" value="1"/>
</dbReference>
<gene>
    <name evidence="8" type="ORF">A5CBH24_02610</name>
</gene>
<evidence type="ECO:0000256" key="1">
    <source>
        <dbReference type="ARBA" id="ARBA00004651"/>
    </source>
</evidence>
<feature type="transmembrane region" description="Helical" evidence="7">
    <location>
        <begin position="189"/>
        <end position="210"/>
    </location>
</feature>
<feature type="transmembrane region" description="Helical" evidence="7">
    <location>
        <begin position="330"/>
        <end position="351"/>
    </location>
</feature>
<feature type="transmembrane region" description="Helical" evidence="7">
    <location>
        <begin position="393"/>
        <end position="418"/>
    </location>
</feature>
<feature type="transmembrane region" description="Helical" evidence="7">
    <location>
        <begin position="74"/>
        <end position="92"/>
    </location>
</feature>
<feature type="transmembrane region" description="Helical" evidence="7">
    <location>
        <begin position="363"/>
        <end position="381"/>
    </location>
</feature>
<comment type="similarity">
    <text evidence="2">Belongs to the UPF0324 family.</text>
</comment>
<feature type="transmembrane region" description="Helical" evidence="7">
    <location>
        <begin position="45"/>
        <end position="67"/>
    </location>
</feature>
<evidence type="ECO:0000256" key="6">
    <source>
        <dbReference type="ARBA" id="ARBA00023136"/>
    </source>
</evidence>
<accession>A0A4Y1WSB9</accession>
<keyword evidence="6 7" id="KW-0472">Membrane</keyword>
<evidence type="ECO:0000313" key="8">
    <source>
        <dbReference type="EMBL" id="BBL02948.1"/>
    </source>
</evidence>
<keyword evidence="3" id="KW-1003">Cell membrane</keyword>
<dbReference type="KEGG" id="acou:A5CBH24_02610"/>
<evidence type="ECO:0000313" key="9">
    <source>
        <dbReference type="Proteomes" id="UP000318946"/>
    </source>
</evidence>
<feature type="transmembrane region" description="Helical" evidence="7">
    <location>
        <begin position="258"/>
        <end position="278"/>
    </location>
</feature>
<dbReference type="GO" id="GO:0005886">
    <property type="term" value="C:plasma membrane"/>
    <property type="evidence" value="ECO:0007669"/>
    <property type="project" value="UniProtKB-SubCell"/>
</dbReference>
<dbReference type="AlphaFoldDB" id="A0A4Y1WSB9"/>
<evidence type="ECO:0000256" key="2">
    <source>
        <dbReference type="ARBA" id="ARBA00007977"/>
    </source>
</evidence>
<keyword evidence="4 7" id="KW-0812">Transmembrane</keyword>
<proteinExistence type="inferred from homology"/>
<feature type="transmembrane region" description="Helical" evidence="7">
    <location>
        <begin position="104"/>
        <end position="121"/>
    </location>
</feature>
<dbReference type="InterPro" id="IPR018383">
    <property type="entry name" value="UPF0324_pro"/>
</dbReference>